<dbReference type="EMBL" id="PQGE01000023">
    <property type="protein sequence ID" value="POP41873.1"/>
    <property type="molecule type" value="Genomic_DNA"/>
</dbReference>
<proteinExistence type="inferred from homology"/>
<dbReference type="InterPro" id="IPR014093">
    <property type="entry name" value="Thiamine_kinase"/>
</dbReference>
<dbReference type="RefSeq" id="WP_103678052.1">
    <property type="nucleotide sequence ID" value="NZ_PQGD01000021.1"/>
</dbReference>
<dbReference type="AlphaFoldDB" id="A0A2P5GJM6"/>
<dbReference type="InterPro" id="IPR011009">
    <property type="entry name" value="Kinase-like_dom_sf"/>
</dbReference>
<dbReference type="GO" id="GO:0005524">
    <property type="term" value="F:ATP binding"/>
    <property type="evidence" value="ECO:0007669"/>
    <property type="project" value="UniProtKB-KW"/>
</dbReference>
<name>A0A2P5GJM6_9ENTR</name>
<evidence type="ECO:0000256" key="1">
    <source>
        <dbReference type="ARBA" id="ARBA00022679"/>
    </source>
</evidence>
<gene>
    <name evidence="5" type="primary">thiK</name>
    <name evidence="8" type="ORF">CHU32_21655</name>
    <name evidence="7" type="ORF">CHU33_21185</name>
</gene>
<dbReference type="EMBL" id="PQGD01000021">
    <property type="protein sequence ID" value="POP44180.1"/>
    <property type="molecule type" value="Genomic_DNA"/>
</dbReference>
<dbReference type="Gene3D" id="3.90.1200.10">
    <property type="match status" value="1"/>
</dbReference>
<dbReference type="Proteomes" id="UP000237073">
    <property type="component" value="Unassembled WGS sequence"/>
</dbReference>
<reference evidence="9 10" key="1">
    <citation type="submission" date="2018-01" db="EMBL/GenBank/DDBJ databases">
        <title>Superficieibacter electus gen. nov., sp. nov., an extended-spectrum beta-lactamase possessing member of the Enterobacteriaceae family, isolated from intensive care unit surfaces.</title>
        <authorList>
            <person name="Potter R.F."/>
            <person name="D'Souza A.W."/>
        </authorList>
    </citation>
    <scope>NUCLEOTIDE SEQUENCE [LARGE SCALE GENOMIC DNA]</scope>
    <source>
        <strain evidence="8 10">BP-1</strain>
        <strain evidence="7 9">BP-2</strain>
    </source>
</reference>
<dbReference type="Proteomes" id="UP000247005">
    <property type="component" value="Unassembled WGS sequence"/>
</dbReference>
<dbReference type="NCBIfam" id="NF007620">
    <property type="entry name" value="PRK10271.1"/>
    <property type="match status" value="1"/>
</dbReference>
<dbReference type="HAMAP" id="MF_01604">
    <property type="entry name" value="Thiamine_kinase"/>
    <property type="match status" value="1"/>
</dbReference>
<keyword evidence="4 5" id="KW-0067">ATP-binding</keyword>
<evidence type="ECO:0000256" key="3">
    <source>
        <dbReference type="ARBA" id="ARBA00022777"/>
    </source>
</evidence>
<keyword evidence="3 5" id="KW-0418">Kinase</keyword>
<keyword evidence="9" id="KW-1185">Reference proteome</keyword>
<comment type="function">
    <text evidence="5">Catalyzes the phosphorylation of thiamine to thiamine phosphate.</text>
</comment>
<sequence length="272" mass="31903">MPFSNNKLSRDQLLSRFFPHYHLVTPQDFCGLGGGSWIIEEGQRRRVLRQHHDPRAPEFQFRRQYRALHHLPASLAPAAHFYVRGWMVIDYLDGEVKSALPATSELAQVLYHLHQQPRFGWRIILWPLLEYYWQNSASARRTPFWLRQLKKLKRTGEPTPLRLSPLHMDVHPGNIVHTADGIRLIDWEYVGDGDIALELAAVWMSGLAARRELVDTYAAQAKIAPSQLWRQVKRWRPWVLMLMAGWYECRWQQTGDGQFIVLADAIWKQLHK</sequence>
<comment type="pathway">
    <text evidence="5">Cofactor biosynthesis; thiamine diphosphate biosynthesis; thiamine phosphate from thiamine: step 1/1.</text>
</comment>
<protein>
    <recommendedName>
        <fullName evidence="5">Thiamine kinase</fullName>
        <ecNumber evidence="5">2.7.1.89</ecNumber>
    </recommendedName>
</protein>
<evidence type="ECO:0000256" key="4">
    <source>
        <dbReference type="ARBA" id="ARBA00022840"/>
    </source>
</evidence>
<keyword evidence="2 5" id="KW-0547">Nucleotide-binding</keyword>
<feature type="domain" description="Aminoglycoside phosphotransferase" evidence="6">
    <location>
        <begin position="38"/>
        <end position="233"/>
    </location>
</feature>
<evidence type="ECO:0000256" key="5">
    <source>
        <dbReference type="HAMAP-Rule" id="MF_01604"/>
    </source>
</evidence>
<dbReference type="EC" id="2.7.1.89" evidence="5"/>
<dbReference type="UniPathway" id="UPA00060">
    <property type="reaction ID" value="UER00596"/>
</dbReference>
<organism evidence="8 10">
    <name type="scientific">Superficieibacter electus</name>
    <dbReference type="NCBI Taxonomy" id="2022662"/>
    <lineage>
        <taxon>Bacteria</taxon>
        <taxon>Pseudomonadati</taxon>
        <taxon>Pseudomonadota</taxon>
        <taxon>Gammaproteobacteria</taxon>
        <taxon>Enterobacterales</taxon>
        <taxon>Enterobacteriaceae</taxon>
        <taxon>Superficieibacter</taxon>
    </lineage>
</organism>
<dbReference type="Pfam" id="PF01636">
    <property type="entry name" value="APH"/>
    <property type="match status" value="1"/>
</dbReference>
<dbReference type="GO" id="GO:0006772">
    <property type="term" value="P:thiamine metabolic process"/>
    <property type="evidence" value="ECO:0007669"/>
    <property type="project" value="InterPro"/>
</dbReference>
<dbReference type="OrthoDB" id="179763at2"/>
<comment type="caution">
    <text evidence="8">The sequence shown here is derived from an EMBL/GenBank/DDBJ whole genome shotgun (WGS) entry which is preliminary data.</text>
</comment>
<evidence type="ECO:0000313" key="9">
    <source>
        <dbReference type="Proteomes" id="UP000237073"/>
    </source>
</evidence>
<comment type="catalytic activity">
    <reaction evidence="5">
        <text>thiamine + ATP = thiamine phosphate + ADP + H(+)</text>
        <dbReference type="Rhea" id="RHEA:12012"/>
        <dbReference type="ChEBI" id="CHEBI:15378"/>
        <dbReference type="ChEBI" id="CHEBI:18385"/>
        <dbReference type="ChEBI" id="CHEBI:30616"/>
        <dbReference type="ChEBI" id="CHEBI:37575"/>
        <dbReference type="ChEBI" id="CHEBI:456216"/>
        <dbReference type="EC" id="2.7.1.89"/>
    </reaction>
</comment>
<evidence type="ECO:0000256" key="2">
    <source>
        <dbReference type="ARBA" id="ARBA00022741"/>
    </source>
</evidence>
<evidence type="ECO:0000313" key="10">
    <source>
        <dbReference type="Proteomes" id="UP000247005"/>
    </source>
</evidence>
<accession>A0A2P5GJM6</accession>
<evidence type="ECO:0000259" key="6">
    <source>
        <dbReference type="Pfam" id="PF01636"/>
    </source>
</evidence>
<evidence type="ECO:0000313" key="8">
    <source>
        <dbReference type="EMBL" id="POP44180.1"/>
    </source>
</evidence>
<dbReference type="SUPFAM" id="SSF56112">
    <property type="entry name" value="Protein kinase-like (PK-like)"/>
    <property type="match status" value="1"/>
</dbReference>
<dbReference type="GO" id="GO:0009229">
    <property type="term" value="P:thiamine diphosphate biosynthetic process"/>
    <property type="evidence" value="ECO:0007669"/>
    <property type="project" value="UniProtKB-UniRule"/>
</dbReference>
<keyword evidence="1 5" id="KW-0808">Transferase</keyword>
<evidence type="ECO:0000313" key="7">
    <source>
        <dbReference type="EMBL" id="POP41873.1"/>
    </source>
</evidence>
<dbReference type="GO" id="GO:0019165">
    <property type="term" value="F:thiamine kinase activity"/>
    <property type="evidence" value="ECO:0007669"/>
    <property type="project" value="UniProtKB-UniRule"/>
</dbReference>
<dbReference type="InterPro" id="IPR002575">
    <property type="entry name" value="Aminoglycoside_PTrfase"/>
</dbReference>
<comment type="similarity">
    <text evidence="5">Belongs to the thiamine kinase family.</text>
</comment>